<dbReference type="AlphaFoldDB" id="A0A5J4T8F9"/>
<protein>
    <recommendedName>
        <fullName evidence="3">Protein kinase domain-containing protein</fullName>
    </recommendedName>
</protein>
<dbReference type="SUPFAM" id="SSF56112">
    <property type="entry name" value="Protein kinase-like (PK-like)"/>
    <property type="match status" value="1"/>
</dbReference>
<gene>
    <name evidence="1" type="ORF">EZS28_050798</name>
</gene>
<sequence length="89" mass="10219">MLDEGSSSCVFQVYKPDLGVVAAKVMKKEDFNIKELQNIIKLSQESPNPFLLKYISANIYGENAVIIMEVCTVLLRRRKIFLCQQYEQS</sequence>
<dbReference type="Proteomes" id="UP000324800">
    <property type="component" value="Unassembled WGS sequence"/>
</dbReference>
<accession>A0A5J4T8F9</accession>
<comment type="caution">
    <text evidence="1">The sequence shown here is derived from an EMBL/GenBank/DDBJ whole genome shotgun (WGS) entry which is preliminary data.</text>
</comment>
<dbReference type="InterPro" id="IPR011009">
    <property type="entry name" value="Kinase-like_dom_sf"/>
</dbReference>
<dbReference type="EMBL" id="SNRW01037647">
    <property type="protein sequence ID" value="KAA6353675.1"/>
    <property type="molecule type" value="Genomic_DNA"/>
</dbReference>
<reference evidence="1 2" key="1">
    <citation type="submission" date="2019-03" db="EMBL/GenBank/DDBJ databases">
        <title>Single cell metagenomics reveals metabolic interactions within the superorganism composed of flagellate Streblomastix strix and complex community of Bacteroidetes bacteria on its surface.</title>
        <authorList>
            <person name="Treitli S.C."/>
            <person name="Kolisko M."/>
            <person name="Husnik F."/>
            <person name="Keeling P."/>
            <person name="Hampl V."/>
        </authorList>
    </citation>
    <scope>NUCLEOTIDE SEQUENCE [LARGE SCALE GENOMIC DNA]</scope>
    <source>
        <strain evidence="1">ST1C</strain>
    </source>
</reference>
<dbReference type="Gene3D" id="3.30.200.20">
    <property type="entry name" value="Phosphorylase Kinase, domain 1"/>
    <property type="match status" value="1"/>
</dbReference>
<organism evidence="1 2">
    <name type="scientific">Streblomastix strix</name>
    <dbReference type="NCBI Taxonomy" id="222440"/>
    <lineage>
        <taxon>Eukaryota</taxon>
        <taxon>Metamonada</taxon>
        <taxon>Preaxostyla</taxon>
        <taxon>Oxymonadida</taxon>
        <taxon>Streblomastigidae</taxon>
        <taxon>Streblomastix</taxon>
    </lineage>
</organism>
<evidence type="ECO:0000313" key="2">
    <source>
        <dbReference type="Proteomes" id="UP000324800"/>
    </source>
</evidence>
<proteinExistence type="predicted"/>
<evidence type="ECO:0000313" key="1">
    <source>
        <dbReference type="EMBL" id="KAA6353675.1"/>
    </source>
</evidence>
<evidence type="ECO:0008006" key="3">
    <source>
        <dbReference type="Google" id="ProtNLM"/>
    </source>
</evidence>
<name>A0A5J4T8F9_9EUKA</name>